<dbReference type="PANTHER" id="PTHR21551:SF0">
    <property type="entry name" value="PROTEIN ASSOCIATED WITH TOPO II RELATED-1, ISOFORM A"/>
    <property type="match status" value="1"/>
</dbReference>
<protein>
    <submittedName>
        <fullName evidence="9">Unnamed protein product</fullName>
    </submittedName>
</protein>
<evidence type="ECO:0000256" key="3">
    <source>
        <dbReference type="ARBA" id="ARBA00009138"/>
    </source>
</evidence>
<comment type="similarity">
    <text evidence="3">Belongs to the PAT1 family.</text>
</comment>
<reference evidence="9" key="1">
    <citation type="submission" date="2023-04" db="EMBL/GenBank/DDBJ databases">
        <title>Candida boidinii NBRC 10035.</title>
        <authorList>
            <person name="Ichikawa N."/>
            <person name="Sato H."/>
            <person name="Tonouchi N."/>
        </authorList>
    </citation>
    <scope>NUCLEOTIDE SEQUENCE</scope>
    <source>
        <strain evidence="9">NBRC 10035</strain>
    </source>
</reference>
<evidence type="ECO:0000256" key="4">
    <source>
        <dbReference type="ARBA" id="ARBA00022490"/>
    </source>
</evidence>
<evidence type="ECO:0000313" key="9">
    <source>
        <dbReference type="EMBL" id="GME76351.1"/>
    </source>
</evidence>
<dbReference type="PANTHER" id="PTHR21551">
    <property type="entry name" value="TOPOISOMERASE II-ASSOCIATED PROTEIN PAT1"/>
    <property type="match status" value="1"/>
</dbReference>
<dbReference type="GO" id="GO:0000290">
    <property type="term" value="P:deadenylation-dependent decapping of nuclear-transcribed mRNA"/>
    <property type="evidence" value="ECO:0007669"/>
    <property type="project" value="InterPro"/>
</dbReference>
<dbReference type="GO" id="GO:0000932">
    <property type="term" value="C:P-body"/>
    <property type="evidence" value="ECO:0007669"/>
    <property type="project" value="UniProtKB-SubCell"/>
</dbReference>
<feature type="compositionally biased region" description="Acidic residues" evidence="7">
    <location>
        <begin position="50"/>
        <end position="76"/>
    </location>
</feature>
<evidence type="ECO:0000256" key="1">
    <source>
        <dbReference type="ARBA" id="ARBA00004123"/>
    </source>
</evidence>
<dbReference type="Pfam" id="PF09770">
    <property type="entry name" value="PAT1"/>
    <property type="match status" value="2"/>
</dbReference>
<keyword evidence="10" id="KW-1185">Reference proteome</keyword>
<dbReference type="GO" id="GO:0005634">
    <property type="term" value="C:nucleus"/>
    <property type="evidence" value="ECO:0007669"/>
    <property type="project" value="UniProtKB-SubCell"/>
</dbReference>
<feature type="domain" description="mRNA decay factor PAT1" evidence="8">
    <location>
        <begin position="1"/>
        <end position="62"/>
    </location>
</feature>
<evidence type="ECO:0000256" key="5">
    <source>
        <dbReference type="ARBA" id="ARBA00022884"/>
    </source>
</evidence>
<comment type="subcellular location">
    <subcellularLocation>
        <location evidence="2">Cytoplasm</location>
        <location evidence="2">P-body</location>
    </subcellularLocation>
    <subcellularLocation>
        <location evidence="1">Nucleus</location>
    </subcellularLocation>
</comment>
<name>A0A9W6WC57_CANBO</name>
<evidence type="ECO:0000256" key="7">
    <source>
        <dbReference type="SAM" id="MobiDB-lite"/>
    </source>
</evidence>
<keyword evidence="5" id="KW-0694">RNA-binding</keyword>
<evidence type="ECO:0000259" key="8">
    <source>
        <dbReference type="Pfam" id="PF09770"/>
    </source>
</evidence>
<evidence type="ECO:0000256" key="2">
    <source>
        <dbReference type="ARBA" id="ARBA00004201"/>
    </source>
</evidence>
<feature type="domain" description="mRNA decay factor PAT1" evidence="8">
    <location>
        <begin position="152"/>
        <end position="428"/>
    </location>
</feature>
<dbReference type="Proteomes" id="UP001165120">
    <property type="component" value="Unassembled WGS sequence"/>
</dbReference>
<dbReference type="AlphaFoldDB" id="A0A9W6WC57"/>
<evidence type="ECO:0000256" key="6">
    <source>
        <dbReference type="ARBA" id="ARBA00023242"/>
    </source>
</evidence>
<keyword evidence="4" id="KW-0963">Cytoplasm</keyword>
<accession>A0A9W6WC57</accession>
<keyword evidence="6" id="KW-0539">Nucleus</keyword>
<dbReference type="EMBL" id="BSXN01002348">
    <property type="protein sequence ID" value="GME76351.1"/>
    <property type="molecule type" value="Genomic_DNA"/>
</dbReference>
<feature type="region of interest" description="Disordered" evidence="7">
    <location>
        <begin position="1"/>
        <end position="113"/>
    </location>
</feature>
<proteinExistence type="inferred from homology"/>
<gene>
    <name evidence="9" type="ORF">Cboi02_000514000</name>
</gene>
<feature type="compositionally biased region" description="Basic and acidic residues" evidence="7">
    <location>
        <begin position="77"/>
        <end position="90"/>
    </location>
</feature>
<dbReference type="InterPro" id="IPR019167">
    <property type="entry name" value="PAT1_dom"/>
</dbReference>
<evidence type="ECO:0000313" key="10">
    <source>
        <dbReference type="Proteomes" id="UP001165120"/>
    </source>
</evidence>
<dbReference type="GO" id="GO:0033962">
    <property type="term" value="P:P-body assembly"/>
    <property type="evidence" value="ECO:0007669"/>
    <property type="project" value="TreeGrafter"/>
</dbReference>
<dbReference type="InterPro" id="IPR039900">
    <property type="entry name" value="Pat1-like"/>
</dbReference>
<comment type="caution">
    <text evidence="9">The sequence shown here is derived from an EMBL/GenBank/DDBJ whole genome shotgun (WGS) entry which is preliminary data.</text>
</comment>
<dbReference type="GO" id="GO:0003723">
    <property type="term" value="F:RNA binding"/>
    <property type="evidence" value="ECO:0007669"/>
    <property type="project" value="UniProtKB-KW"/>
</dbReference>
<organism evidence="9 10">
    <name type="scientific">Candida boidinii</name>
    <name type="common">Yeast</name>
    <dbReference type="NCBI Taxonomy" id="5477"/>
    <lineage>
        <taxon>Eukaryota</taxon>
        <taxon>Fungi</taxon>
        <taxon>Dikarya</taxon>
        <taxon>Ascomycota</taxon>
        <taxon>Saccharomycotina</taxon>
        <taxon>Pichiomycetes</taxon>
        <taxon>Pichiales</taxon>
        <taxon>Pichiaceae</taxon>
        <taxon>Ogataea</taxon>
        <taxon>Ogataea/Candida clade</taxon>
    </lineage>
</organism>
<sequence>MQQQVSKAVTVAKERGKRTGVFSKEGALGKVSFGTGRQPRKQLVLSSNENPEEGEAEGETRDDGDEIEEASNEQETSDSKKSKSGSDELKNLIQKKSTGTAADATTAKQEQDNEVTVPKEYIFSKSSRSFQLSIIEDIYSQVLKLESLERENQEINSNDIWKCLHINDKIQTSEGEINPFISVLSFDKSMKVFNRLFHFLTNEQKFKIVELIFINLQKLDIVLKGSYKNYISENYNIPKKYLNKIELFQMTIMKTLVLYISESKFLNVLSLLNSVIINNNILFLSTTKIGLSLITILVSRLELIKQELNKNLSAHDLSSWLLIYDKLFQGLEGRLNQIFPPYLSCDENKSVINQLSIDDDDSYIWQFLASLSLAGLLNHQRIIVDEIRNEIFGVMNKAKVSKQNNDINNYNKLLNNLNLFLNVMGLKANENDIGELS</sequence>